<feature type="transmembrane region" description="Helical" evidence="1">
    <location>
        <begin position="59"/>
        <end position="82"/>
    </location>
</feature>
<sequence length="247" mass="26608">MTDHTSAPAGWYPAPHAGNELRYRNGREWTATPPPAAPASWPTPAIVRPLRGIAGATRILLIVGAVFSFFAVLIEAWGLVAIEAFDRGVAPVSDLELYDRLSVPGSLGSSALLLAAGICWLVWQYRAAVRVRAANPTAIRRAPVWHVVSWLIPVVSWWFPFQNVKDLVVASRANLMAGILGTWWGLWIASTAFVGLSGRLSWSAQSLSDYPAVMATSLVGELLSIAAVPLAIMVLTRTTDAMDPAAR</sequence>
<feature type="transmembrane region" description="Helical" evidence="1">
    <location>
        <begin position="181"/>
        <end position="200"/>
    </location>
</feature>
<dbReference type="RefSeq" id="WP_133399531.1">
    <property type="nucleotide sequence ID" value="NZ_SMZX01000002.1"/>
</dbReference>
<evidence type="ECO:0000256" key="1">
    <source>
        <dbReference type="SAM" id="Phobius"/>
    </source>
</evidence>
<gene>
    <name evidence="3" type="ORF">E2R54_09115</name>
</gene>
<proteinExistence type="predicted"/>
<keyword evidence="1" id="KW-0812">Transmembrane</keyword>
<protein>
    <submittedName>
        <fullName evidence="3">DUF4328 domain-containing protein</fullName>
    </submittedName>
</protein>
<evidence type="ECO:0000259" key="2">
    <source>
        <dbReference type="Pfam" id="PF14219"/>
    </source>
</evidence>
<name>A0A4R5YE67_9MICO</name>
<dbReference type="EMBL" id="SMZX01000002">
    <property type="protein sequence ID" value="TDL43382.1"/>
    <property type="molecule type" value="Genomic_DNA"/>
</dbReference>
<feature type="domain" description="DUF4328" evidence="2">
    <location>
        <begin position="95"/>
        <end position="239"/>
    </location>
</feature>
<dbReference type="InterPro" id="IPR025565">
    <property type="entry name" value="DUF4328"/>
</dbReference>
<keyword evidence="1" id="KW-1133">Transmembrane helix</keyword>
<feature type="transmembrane region" description="Helical" evidence="1">
    <location>
        <begin position="144"/>
        <end position="161"/>
    </location>
</feature>
<comment type="caution">
    <text evidence="3">The sequence shown here is derived from an EMBL/GenBank/DDBJ whole genome shotgun (WGS) entry which is preliminary data.</text>
</comment>
<evidence type="ECO:0000313" key="3">
    <source>
        <dbReference type="EMBL" id="TDL43382.1"/>
    </source>
</evidence>
<reference evidence="3 4" key="1">
    <citation type="submission" date="2019-03" db="EMBL/GenBank/DDBJ databases">
        <title>Genome Sequencing and Assembly of Various Microbes Isolated from Partially Reclaimed Soil and Acid Mine Drainage (AMD) Site.</title>
        <authorList>
            <person name="Steinbock B."/>
            <person name="Bechtold R."/>
            <person name="Sevigny J.L."/>
            <person name="Thomas D."/>
            <person name="Cuthill L.R."/>
            <person name="Aveiro Johannsen E.J."/>
            <person name="Thomas K."/>
            <person name="Ghosh A."/>
        </authorList>
    </citation>
    <scope>NUCLEOTIDE SEQUENCE [LARGE SCALE GENOMIC DNA]</scope>
    <source>
        <strain evidence="3 4">F-B2</strain>
    </source>
</reference>
<evidence type="ECO:0000313" key="4">
    <source>
        <dbReference type="Proteomes" id="UP000295633"/>
    </source>
</evidence>
<dbReference type="Proteomes" id="UP000295633">
    <property type="component" value="Unassembled WGS sequence"/>
</dbReference>
<keyword evidence="1" id="KW-0472">Membrane</keyword>
<accession>A0A4R5YE67</accession>
<organism evidence="3 4">
    <name type="scientific">Microbacterium oleivorans</name>
    <dbReference type="NCBI Taxonomy" id="273677"/>
    <lineage>
        <taxon>Bacteria</taxon>
        <taxon>Bacillati</taxon>
        <taxon>Actinomycetota</taxon>
        <taxon>Actinomycetes</taxon>
        <taxon>Micrococcales</taxon>
        <taxon>Microbacteriaceae</taxon>
        <taxon>Microbacterium</taxon>
    </lineage>
</organism>
<feature type="transmembrane region" description="Helical" evidence="1">
    <location>
        <begin position="212"/>
        <end position="235"/>
    </location>
</feature>
<dbReference type="AlphaFoldDB" id="A0A4R5YE67"/>
<feature type="transmembrane region" description="Helical" evidence="1">
    <location>
        <begin position="102"/>
        <end position="123"/>
    </location>
</feature>
<dbReference type="Pfam" id="PF14219">
    <property type="entry name" value="DUF4328"/>
    <property type="match status" value="1"/>
</dbReference>